<accession>A0A2T7UPX5</accession>
<dbReference type="SUPFAM" id="SSF88659">
    <property type="entry name" value="Sigma3 and sigma4 domains of RNA polymerase sigma factors"/>
    <property type="match status" value="1"/>
</dbReference>
<evidence type="ECO:0000256" key="1">
    <source>
        <dbReference type="ARBA" id="ARBA00010641"/>
    </source>
</evidence>
<dbReference type="PANTHER" id="PTHR43133:SF62">
    <property type="entry name" value="RNA POLYMERASE SIGMA FACTOR SIGZ"/>
    <property type="match status" value="1"/>
</dbReference>
<comment type="caution">
    <text evidence="7">The sequence shown here is derived from an EMBL/GenBank/DDBJ whole genome shotgun (WGS) entry which is preliminary data.</text>
</comment>
<dbReference type="InterPro" id="IPR013325">
    <property type="entry name" value="RNA_pol_sigma_r2"/>
</dbReference>
<keyword evidence="4" id="KW-0804">Transcription</keyword>
<dbReference type="Proteomes" id="UP000244810">
    <property type="component" value="Unassembled WGS sequence"/>
</dbReference>
<evidence type="ECO:0000259" key="5">
    <source>
        <dbReference type="Pfam" id="PF04542"/>
    </source>
</evidence>
<evidence type="ECO:0000256" key="2">
    <source>
        <dbReference type="ARBA" id="ARBA00023015"/>
    </source>
</evidence>
<dbReference type="OrthoDB" id="9803470at2"/>
<dbReference type="InterPro" id="IPR007627">
    <property type="entry name" value="RNA_pol_sigma70_r2"/>
</dbReference>
<keyword evidence="3" id="KW-0731">Sigma factor</keyword>
<dbReference type="EMBL" id="QDDR01000007">
    <property type="protein sequence ID" value="PVE46722.1"/>
    <property type="molecule type" value="Genomic_DNA"/>
</dbReference>
<dbReference type="Gene3D" id="1.10.10.10">
    <property type="entry name" value="Winged helix-like DNA-binding domain superfamily/Winged helix DNA-binding domain"/>
    <property type="match status" value="1"/>
</dbReference>
<dbReference type="InterPro" id="IPR014284">
    <property type="entry name" value="RNA_pol_sigma-70_dom"/>
</dbReference>
<reference evidence="7 8" key="1">
    <citation type="journal article" date="2011" name="Syst. Appl. Microbiol.">
        <title>Defluviimonas denitrificans gen. nov., sp. nov., and Pararhodobacter aggregans gen. nov., sp. nov., non-phototrophic Rhodobacteraceae from the biofilter of a marine aquaculture.</title>
        <authorList>
            <person name="Foesel B.U."/>
            <person name="Drake H.L."/>
            <person name="Schramm A."/>
        </authorList>
    </citation>
    <scope>NUCLEOTIDE SEQUENCE [LARGE SCALE GENOMIC DNA]</scope>
    <source>
        <strain evidence="7 8">D1-19</strain>
    </source>
</reference>
<dbReference type="InterPro" id="IPR013249">
    <property type="entry name" value="RNA_pol_sigma70_r4_t2"/>
</dbReference>
<evidence type="ECO:0000259" key="6">
    <source>
        <dbReference type="Pfam" id="PF08281"/>
    </source>
</evidence>
<gene>
    <name evidence="7" type="ORF">DDE23_13610</name>
</gene>
<comment type="similarity">
    <text evidence="1">Belongs to the sigma-70 factor family. ECF subfamily.</text>
</comment>
<dbReference type="SUPFAM" id="SSF88946">
    <property type="entry name" value="Sigma2 domain of RNA polymerase sigma factors"/>
    <property type="match status" value="1"/>
</dbReference>
<evidence type="ECO:0000313" key="8">
    <source>
        <dbReference type="Proteomes" id="UP000244810"/>
    </source>
</evidence>
<dbReference type="NCBIfam" id="TIGR02937">
    <property type="entry name" value="sigma70-ECF"/>
    <property type="match status" value="1"/>
</dbReference>
<evidence type="ECO:0000313" key="7">
    <source>
        <dbReference type="EMBL" id="PVE46722.1"/>
    </source>
</evidence>
<dbReference type="GO" id="GO:0003677">
    <property type="term" value="F:DNA binding"/>
    <property type="evidence" value="ECO:0007669"/>
    <property type="project" value="InterPro"/>
</dbReference>
<dbReference type="Gene3D" id="1.10.1740.10">
    <property type="match status" value="1"/>
</dbReference>
<keyword evidence="8" id="KW-1185">Reference proteome</keyword>
<dbReference type="InterPro" id="IPR036388">
    <property type="entry name" value="WH-like_DNA-bd_sf"/>
</dbReference>
<dbReference type="AlphaFoldDB" id="A0A2T7UPX5"/>
<dbReference type="GO" id="GO:0006352">
    <property type="term" value="P:DNA-templated transcription initiation"/>
    <property type="evidence" value="ECO:0007669"/>
    <property type="project" value="InterPro"/>
</dbReference>
<feature type="domain" description="RNA polymerase sigma factor 70 region 4 type 2" evidence="6">
    <location>
        <begin position="148"/>
        <end position="199"/>
    </location>
</feature>
<proteinExistence type="inferred from homology"/>
<feature type="domain" description="RNA polymerase sigma-70 region 2" evidence="5">
    <location>
        <begin position="40"/>
        <end position="106"/>
    </location>
</feature>
<evidence type="ECO:0000256" key="3">
    <source>
        <dbReference type="ARBA" id="ARBA00023082"/>
    </source>
</evidence>
<protein>
    <submittedName>
        <fullName evidence="7">RNA polymerase subunit sigma</fullName>
    </submittedName>
</protein>
<name>A0A2T7UPX5_9RHOB</name>
<dbReference type="Pfam" id="PF08281">
    <property type="entry name" value="Sigma70_r4_2"/>
    <property type="match status" value="1"/>
</dbReference>
<dbReference type="Pfam" id="PF04542">
    <property type="entry name" value="Sigma70_r2"/>
    <property type="match status" value="1"/>
</dbReference>
<dbReference type="InterPro" id="IPR013324">
    <property type="entry name" value="RNA_pol_sigma_r3/r4-like"/>
</dbReference>
<dbReference type="GO" id="GO:0016987">
    <property type="term" value="F:sigma factor activity"/>
    <property type="evidence" value="ECO:0007669"/>
    <property type="project" value="UniProtKB-KW"/>
</dbReference>
<evidence type="ECO:0000256" key="4">
    <source>
        <dbReference type="ARBA" id="ARBA00023163"/>
    </source>
</evidence>
<organism evidence="7 8">
    <name type="scientific">Pararhodobacter aggregans</name>
    <dbReference type="NCBI Taxonomy" id="404875"/>
    <lineage>
        <taxon>Bacteria</taxon>
        <taxon>Pseudomonadati</taxon>
        <taxon>Pseudomonadota</taxon>
        <taxon>Alphaproteobacteria</taxon>
        <taxon>Rhodobacterales</taxon>
        <taxon>Paracoccaceae</taxon>
        <taxon>Pararhodobacter</taxon>
    </lineage>
</organism>
<dbReference type="InterPro" id="IPR039425">
    <property type="entry name" value="RNA_pol_sigma-70-like"/>
</dbReference>
<dbReference type="PANTHER" id="PTHR43133">
    <property type="entry name" value="RNA POLYMERASE ECF-TYPE SIGMA FACTO"/>
    <property type="match status" value="1"/>
</dbReference>
<sequence length="205" mass="22822">MPGTRRPSRGRQNGGNVTVDQISLLLQRVAGGDRSAFEALYAATAAKLSGVLTRILGNRAEVDDAMQEVFIRVWQRSAQYRPERGAGMSWLIAVARNHALDRLRARPERAGFRQEVARDEDGQDPLDRIADTAVGAEAGLIAQGEARRVVDCFDELENDRALAIKGAYLQGLSYVDLAERHGVPLNTMRTWLRRGLLRLRECLDR</sequence>
<keyword evidence="2" id="KW-0805">Transcription regulation</keyword>